<dbReference type="SMART" id="SM00239">
    <property type="entry name" value="C2"/>
    <property type="match status" value="2"/>
</dbReference>
<dbReference type="GO" id="GO:0050806">
    <property type="term" value="P:positive regulation of synaptic transmission"/>
    <property type="evidence" value="ECO:0007669"/>
    <property type="project" value="TreeGrafter"/>
</dbReference>
<dbReference type="InterPro" id="IPR001478">
    <property type="entry name" value="PDZ"/>
</dbReference>
<evidence type="ECO:0000259" key="15">
    <source>
        <dbReference type="PROSITE" id="PS50916"/>
    </source>
</evidence>
<dbReference type="FunFam" id="2.60.40.150:FF:000003">
    <property type="entry name" value="Regulating synaptic membrane exocytosis protein 2"/>
    <property type="match status" value="1"/>
</dbReference>
<feature type="region of interest" description="Disordered" evidence="11">
    <location>
        <begin position="566"/>
        <end position="590"/>
    </location>
</feature>
<feature type="compositionally biased region" description="Basic and acidic residues" evidence="11">
    <location>
        <begin position="195"/>
        <end position="209"/>
    </location>
</feature>
<dbReference type="InterPro" id="IPR054386">
    <property type="entry name" value="RIM_Znf"/>
</dbReference>
<evidence type="ECO:0000256" key="8">
    <source>
        <dbReference type="ARBA" id="ARBA00034103"/>
    </source>
</evidence>
<proteinExistence type="predicted"/>
<keyword evidence="3" id="KW-0677">Repeat</keyword>
<dbReference type="GO" id="GO:0031267">
    <property type="term" value="F:small GTPase binding"/>
    <property type="evidence" value="ECO:0007669"/>
    <property type="project" value="InterPro"/>
</dbReference>
<dbReference type="GO" id="GO:0042734">
    <property type="term" value="C:presynaptic membrane"/>
    <property type="evidence" value="ECO:0007669"/>
    <property type="project" value="TreeGrafter"/>
</dbReference>
<dbReference type="GO" id="GO:0030154">
    <property type="term" value="P:cell differentiation"/>
    <property type="evidence" value="ECO:0007669"/>
    <property type="project" value="UniProtKB-KW"/>
</dbReference>
<dbReference type="Pfam" id="PF00168">
    <property type="entry name" value="C2"/>
    <property type="match status" value="2"/>
</dbReference>
<dbReference type="InterPro" id="IPR011011">
    <property type="entry name" value="Znf_FYVE_PHD"/>
</dbReference>
<keyword evidence="2" id="KW-0479">Metal-binding</keyword>
<keyword evidence="4 9" id="KW-0863">Zinc-finger</keyword>
<evidence type="ECO:0000259" key="12">
    <source>
        <dbReference type="PROSITE" id="PS50004"/>
    </source>
</evidence>
<dbReference type="InterPro" id="IPR013083">
    <property type="entry name" value="Znf_RING/FYVE/PHD"/>
</dbReference>
<evidence type="ECO:0000259" key="13">
    <source>
        <dbReference type="PROSITE" id="PS50106"/>
    </source>
</evidence>
<feature type="compositionally biased region" description="Pro residues" evidence="11">
    <location>
        <begin position="9"/>
        <end position="20"/>
    </location>
</feature>
<dbReference type="FunFam" id="2.30.42.10:FF:000003">
    <property type="entry name" value="Regulating synaptic membrane exocytosis protein 1, putative"/>
    <property type="match status" value="1"/>
</dbReference>
<keyword evidence="6" id="KW-0862">Zinc</keyword>
<dbReference type="Pfam" id="PF22601">
    <property type="entry name" value="RIM2a_ZnF"/>
    <property type="match status" value="1"/>
</dbReference>
<feature type="compositionally biased region" description="Basic and acidic residues" evidence="11">
    <location>
        <begin position="293"/>
        <end position="347"/>
    </location>
</feature>
<feature type="compositionally biased region" description="Basic and acidic residues" evidence="11">
    <location>
        <begin position="997"/>
        <end position="1013"/>
    </location>
</feature>
<dbReference type="OrthoDB" id="420032at2759"/>
<feature type="compositionally biased region" description="Polar residues" evidence="11">
    <location>
        <begin position="179"/>
        <end position="191"/>
    </location>
</feature>
<dbReference type="PANTHER" id="PTHR12157">
    <property type="entry name" value="REGULATING SYNAPTIC MEMBRANE EXOCYTOSIS PROTEIN"/>
    <property type="match status" value="1"/>
</dbReference>
<dbReference type="GO" id="GO:2000300">
    <property type="term" value="P:regulation of synaptic vesicle exocytosis"/>
    <property type="evidence" value="ECO:0007669"/>
    <property type="project" value="TreeGrafter"/>
</dbReference>
<keyword evidence="5" id="KW-0221">Differentiation</keyword>
<feature type="compositionally biased region" description="Low complexity" evidence="11">
    <location>
        <begin position="215"/>
        <end position="229"/>
    </location>
</feature>
<evidence type="ECO:0000313" key="17">
    <source>
        <dbReference type="RefSeq" id="XP_017681760.1"/>
    </source>
</evidence>
<feature type="compositionally biased region" description="Low complexity" evidence="11">
    <location>
        <begin position="1240"/>
        <end position="1261"/>
    </location>
</feature>
<dbReference type="SUPFAM" id="SSF57903">
    <property type="entry name" value="FYVE/PHD zinc finger"/>
    <property type="match status" value="1"/>
</dbReference>
<evidence type="ECO:0000256" key="2">
    <source>
        <dbReference type="ARBA" id="ARBA00022723"/>
    </source>
</evidence>
<feature type="domain" description="C2" evidence="12">
    <location>
        <begin position="1433"/>
        <end position="1551"/>
    </location>
</feature>
<feature type="compositionally biased region" description="Basic and acidic residues" evidence="11">
    <location>
        <begin position="861"/>
        <end position="877"/>
    </location>
</feature>
<dbReference type="RefSeq" id="XP_017681760.1">
    <property type="nucleotide sequence ID" value="XM_017826271.1"/>
</dbReference>
<evidence type="ECO:0000256" key="1">
    <source>
        <dbReference type="ARBA" id="ARBA00022553"/>
    </source>
</evidence>
<evidence type="ECO:0000313" key="16">
    <source>
        <dbReference type="Proteomes" id="UP000504624"/>
    </source>
</evidence>
<dbReference type="SMART" id="SM00228">
    <property type="entry name" value="PDZ"/>
    <property type="match status" value="1"/>
</dbReference>
<feature type="region of interest" description="Disordered" evidence="11">
    <location>
        <begin position="170"/>
        <end position="417"/>
    </location>
</feature>
<dbReference type="Gene3D" id="2.30.42.10">
    <property type="match status" value="1"/>
</dbReference>
<dbReference type="CTD" id="22999"/>
<dbReference type="PROSITE" id="PS50916">
    <property type="entry name" value="RABBD"/>
    <property type="match status" value="1"/>
</dbReference>
<dbReference type="InterPro" id="IPR035892">
    <property type="entry name" value="C2_domain_sf"/>
</dbReference>
<dbReference type="PROSITE" id="PS50004">
    <property type="entry name" value="C2"/>
    <property type="match status" value="2"/>
</dbReference>
<dbReference type="Proteomes" id="UP000504624">
    <property type="component" value="Unplaced"/>
</dbReference>
<feature type="region of interest" description="Disordered" evidence="11">
    <location>
        <begin position="1229"/>
        <end position="1290"/>
    </location>
</feature>
<feature type="region of interest" description="Disordered" evidence="11">
    <location>
        <begin position="1339"/>
        <end position="1390"/>
    </location>
</feature>
<evidence type="ECO:0000256" key="11">
    <source>
        <dbReference type="SAM" id="MobiDB-lite"/>
    </source>
</evidence>
<feature type="domain" description="PDZ" evidence="13">
    <location>
        <begin position="473"/>
        <end position="559"/>
    </location>
</feature>
<dbReference type="GO" id="GO:0048167">
    <property type="term" value="P:regulation of synaptic plasticity"/>
    <property type="evidence" value="ECO:0007669"/>
    <property type="project" value="TreeGrafter"/>
</dbReference>
<evidence type="ECO:0000256" key="7">
    <source>
        <dbReference type="ARBA" id="ARBA00023018"/>
    </source>
</evidence>
<feature type="compositionally biased region" description="Low complexity" evidence="11">
    <location>
        <begin position="568"/>
        <end position="584"/>
    </location>
</feature>
<dbReference type="GeneID" id="108502785"/>
<dbReference type="Gene3D" id="3.30.40.10">
    <property type="entry name" value="Zinc/RING finger domain, C3HC4 (zinc finger)"/>
    <property type="match status" value="1"/>
</dbReference>
<keyword evidence="10" id="KW-0175">Coiled coil</keyword>
<dbReference type="CDD" id="cd06714">
    <property type="entry name" value="PDZ_RIM-like"/>
    <property type="match status" value="1"/>
</dbReference>
<dbReference type="InterPro" id="IPR000008">
    <property type="entry name" value="C2_dom"/>
</dbReference>
<feature type="region of interest" description="Disordered" evidence="11">
    <location>
        <begin position="1"/>
        <end position="26"/>
    </location>
</feature>
<dbReference type="PROSITE" id="PS50106">
    <property type="entry name" value="PDZ"/>
    <property type="match status" value="1"/>
</dbReference>
<feature type="compositionally biased region" description="Polar residues" evidence="11">
    <location>
        <begin position="1066"/>
        <end position="1076"/>
    </location>
</feature>
<evidence type="ECO:0000256" key="6">
    <source>
        <dbReference type="ARBA" id="ARBA00022833"/>
    </source>
</evidence>
<dbReference type="SUPFAM" id="SSF50156">
    <property type="entry name" value="PDZ domain-like"/>
    <property type="match status" value="1"/>
</dbReference>
<feature type="compositionally biased region" description="Polar residues" evidence="11">
    <location>
        <begin position="1139"/>
        <end position="1160"/>
    </location>
</feature>
<dbReference type="PANTHER" id="PTHR12157:SF18">
    <property type="entry name" value="REGULATING SYNAPTIC MEMBRANE EXOCYTOSIS PROTEIN 1"/>
    <property type="match status" value="1"/>
</dbReference>
<feature type="region of interest" description="Disordered" evidence="11">
    <location>
        <begin position="738"/>
        <end position="877"/>
    </location>
</feature>
<dbReference type="CDD" id="cd04028">
    <property type="entry name" value="C2B_RIM1alpha"/>
    <property type="match status" value="1"/>
</dbReference>
<dbReference type="InterPro" id="IPR036034">
    <property type="entry name" value="PDZ_sf"/>
</dbReference>
<feature type="domain" description="RabBD" evidence="15">
    <location>
        <begin position="22"/>
        <end position="173"/>
    </location>
</feature>
<dbReference type="FunFam" id="2.60.40.150:FF:000001">
    <property type="entry name" value="Regulating synaptic membrane exocytosis 3, isoform CRA_a"/>
    <property type="match status" value="1"/>
</dbReference>
<evidence type="ECO:0000256" key="3">
    <source>
        <dbReference type="ARBA" id="ARBA00022737"/>
    </source>
</evidence>
<accession>A0A6J0I561</accession>
<keyword evidence="16" id="KW-1185">Reference proteome</keyword>
<dbReference type="InterPro" id="IPR017455">
    <property type="entry name" value="Znf_FYVE-rel"/>
</dbReference>
<evidence type="ECO:0000256" key="10">
    <source>
        <dbReference type="SAM" id="Coils"/>
    </source>
</evidence>
<evidence type="ECO:0000259" key="14">
    <source>
        <dbReference type="PROSITE" id="PS50178"/>
    </source>
</evidence>
<gene>
    <name evidence="17" type="primary">RIMS1</name>
</gene>
<feature type="domain" description="C2" evidence="12">
    <location>
        <begin position="610"/>
        <end position="733"/>
    </location>
</feature>
<dbReference type="PROSITE" id="PS50178">
    <property type="entry name" value="ZF_FYVE"/>
    <property type="match status" value="1"/>
</dbReference>
<dbReference type="GO" id="GO:0048788">
    <property type="term" value="C:cytoskeleton of presynaptic active zone"/>
    <property type="evidence" value="ECO:0007669"/>
    <property type="project" value="TreeGrafter"/>
</dbReference>
<dbReference type="GO" id="GO:0006886">
    <property type="term" value="P:intracellular protein transport"/>
    <property type="evidence" value="ECO:0007669"/>
    <property type="project" value="InterPro"/>
</dbReference>
<feature type="domain" description="FYVE-type" evidence="14">
    <location>
        <begin position="83"/>
        <end position="161"/>
    </location>
</feature>
<dbReference type="FunFam" id="3.30.40.10:FF:000044">
    <property type="entry name" value="Regulating synaptic membrane exocytosis protein 2"/>
    <property type="match status" value="1"/>
</dbReference>
<sequence>MSSSVGPRGPRPPTVPPPMQELPDLSHLTEEERNIIMAVMDRQKEEEEKEEAMLKRLHQQFESYKEQVRKIGEEARRYQGEHKDDAPTCGICHKTKFADGCGHLCSYCRTKFCARCGGRVSLRSNNEDKVYRNTVPPHCGSHSSVPVRVMWVCNLCRKQQEILTKSGAWFFGSGPQPSPSQDGTLSDTATGGRSDAPREKKARLQERSRSQTPLSTAAASSQEISSSSVHSDRRKGAEVSQPAMGLDQKQASSRSRSEPPKERKKAILVSDQNGKGLKSERKRVPKSSLQKEGPTDDKERKERHEGRRLEKGKSQDYPDLPEKLEEGKVPDDEKQRKEDEYHTRYRSDPNLARYPVKPHPEEQQMRMHAKVSKVRHERRHSDVALPHTEMEEAEVPENKLGKRSQLQGTQDRKSLVETQRSYSIDRTGDLDYYWLDPATWHSRETSPISSHPVTWQPSKEGDRLIGRVILNKRTTMPKESGALLGLKVVGGKMTELGRLGAFITKVKKGSLADVVGHLRAGDEVLEWNGKPLPGATNEEVYNIILESKSEPQVEIIVSRPIGDIPRIPETSHPPLESSSSSFESQKMERPSISVISPTSPGALRDAPQVLPGQLSVKLWYDKVGHQLIVNVLQATDLPPRVDGRPRNPYVKMYFLPDRSDKSKRRTKTVKKSLEPKWNQTFLYSHVHRRDFRERMLEITVWDQPRVQEEESEFLGEILIELETALLDDEPHWYKLQTHDESSLPLPQPSPFMPRRHVHGGESTSKKLQRSRPISDSDISDYDVDDGIGVVPPVGYRSSTRESKSTTLTVPEQQRTTHHRSRSVSPHRGDDQGRPRSRLPNVPLQRSLDEIHQMRRSRSPTRHHDASRTPVDYRSRELDSQYLSDQESELLMLPRAKRGRSAECLHTIRSSVRHYKTLPPKMPLLENGTHWNLYSSTLPACAKTKSVIRQDISLLHDCLNSRISKVGDDLPVSELQPSLDRARSASTNCLRPDTSLHSPERERGRLSPSLERRRPTSPRIHIQHASPEDDRTRTLESCIPKQDSVDHLSAKPGAAQRQSRKVERYSSQKQTRKGSATETERGLLPCLSRRGLPTPRTTEQPVIRGKHHTRSRSSEQSSIKPLCSVHHLASGGSAPPSPLLTRTHQQGSPTQSPPADTSFSSRRGRQLPQVPVRSGSIEQASLVVEERTRQMKMKVHRYNQTSGSGSSQEHEREQYTKYNIQTDQYRSCDNVSAKSSDSDVSDVSAISRTSSASRLSSTSFMSEQSERPRGRISTFTPKMQGRRMGTSGRITKSTSVSGEMYKLEHIDGSQSDTAVGMVGTGGKKRRSSFSAKVVAIVSRRSRSTSQLSQTEGGSKKLKSTIQRSTETGMAAEMRSRMVRQPSRESTDGSINSYSSEGNLIFPGVRLGADSQFSDFLDGLGPAQLVGRQTLATPAMGDIQIGMVDKKGQLEVEVIRARGLTQKPGSKSTPAPYVKVYLLENGACIAKKKTRIARKTLDPLYQQTLVFEESPQGKVLQVIVWGDYGRMDHKCFMGVAQILLEELDLSSVVIGWYKLFPPSSLVDPTLTPLTRRASQSSLESSTGPPCIRS</sequence>
<feature type="coiled-coil region" evidence="10">
    <location>
        <begin position="40"/>
        <end position="81"/>
    </location>
</feature>
<keyword evidence="7" id="KW-0770">Synapse</keyword>
<evidence type="ECO:0000256" key="9">
    <source>
        <dbReference type="PROSITE-ProRule" id="PRU00091"/>
    </source>
</evidence>
<evidence type="ECO:0000256" key="4">
    <source>
        <dbReference type="ARBA" id="ARBA00022771"/>
    </source>
</evidence>
<reference evidence="17" key="1">
    <citation type="submission" date="2025-08" db="UniProtKB">
        <authorList>
            <consortium name="RefSeq"/>
        </authorList>
    </citation>
    <scope>IDENTIFICATION</scope>
</reference>
<dbReference type="GO" id="GO:0008270">
    <property type="term" value="F:zinc ion binding"/>
    <property type="evidence" value="ECO:0007669"/>
    <property type="project" value="UniProtKB-KW"/>
</dbReference>
<protein>
    <submittedName>
        <fullName evidence="17">Regulating synaptic membrane exocytosis protein 1 isoform X22</fullName>
    </submittedName>
</protein>
<dbReference type="SUPFAM" id="SSF49562">
    <property type="entry name" value="C2 domain (Calcium/lipid-binding domain, CaLB)"/>
    <property type="match status" value="2"/>
</dbReference>
<evidence type="ECO:0000256" key="5">
    <source>
        <dbReference type="ARBA" id="ARBA00022782"/>
    </source>
</evidence>
<dbReference type="Pfam" id="PF00595">
    <property type="entry name" value="PDZ"/>
    <property type="match status" value="1"/>
</dbReference>
<feature type="compositionally biased region" description="Low complexity" evidence="11">
    <location>
        <begin position="786"/>
        <end position="795"/>
    </location>
</feature>
<keyword evidence="1" id="KW-0597">Phosphoprotein</keyword>
<dbReference type="InterPro" id="IPR039032">
    <property type="entry name" value="Rim-like"/>
</dbReference>
<comment type="subcellular location">
    <subcellularLocation>
        <location evidence="8">Synapse</location>
    </subcellularLocation>
</comment>
<dbReference type="GO" id="GO:0044325">
    <property type="term" value="F:transmembrane transporter binding"/>
    <property type="evidence" value="ECO:0007669"/>
    <property type="project" value="TreeGrafter"/>
</dbReference>
<organism evidence="16 17">
    <name type="scientific">Lepidothrix coronata</name>
    <name type="common">blue-crowned manakin</name>
    <dbReference type="NCBI Taxonomy" id="321398"/>
    <lineage>
        <taxon>Eukaryota</taxon>
        <taxon>Metazoa</taxon>
        <taxon>Chordata</taxon>
        <taxon>Craniata</taxon>
        <taxon>Vertebrata</taxon>
        <taxon>Euteleostomi</taxon>
        <taxon>Archelosauria</taxon>
        <taxon>Archosauria</taxon>
        <taxon>Dinosauria</taxon>
        <taxon>Saurischia</taxon>
        <taxon>Theropoda</taxon>
        <taxon>Coelurosauria</taxon>
        <taxon>Aves</taxon>
        <taxon>Neognathae</taxon>
        <taxon>Neoaves</taxon>
        <taxon>Telluraves</taxon>
        <taxon>Australaves</taxon>
        <taxon>Passeriformes</taxon>
        <taxon>Pipridae</taxon>
        <taxon>Lepidothrix</taxon>
    </lineage>
</organism>
<feature type="region of interest" description="Disordered" evidence="11">
    <location>
        <begin position="976"/>
        <end position="1173"/>
    </location>
</feature>
<dbReference type="GO" id="GO:0042391">
    <property type="term" value="P:regulation of membrane potential"/>
    <property type="evidence" value="ECO:0007669"/>
    <property type="project" value="TreeGrafter"/>
</dbReference>
<dbReference type="GO" id="GO:0048791">
    <property type="term" value="P:calcium ion-regulated exocytosis of neurotransmitter"/>
    <property type="evidence" value="ECO:0007669"/>
    <property type="project" value="TreeGrafter"/>
</dbReference>
<dbReference type="Gene3D" id="2.60.40.150">
    <property type="entry name" value="C2 domain"/>
    <property type="match status" value="2"/>
</dbReference>
<feature type="compositionally biased region" description="Polar residues" evidence="11">
    <location>
        <begin position="804"/>
        <end position="813"/>
    </location>
</feature>
<dbReference type="InterPro" id="IPR010911">
    <property type="entry name" value="Rab_BD"/>
</dbReference>
<feature type="compositionally biased region" description="Basic residues" evidence="11">
    <location>
        <begin position="367"/>
        <end position="378"/>
    </location>
</feature>
<name>A0A6J0I561_9PASS</name>
<dbReference type="CDD" id="cd04031">
    <property type="entry name" value="C2A_RIM1alpha"/>
    <property type="match status" value="1"/>
</dbReference>